<sequence>MSSCSAGKLEFPTITPDQTAGRSCEQTPCASVTLLFRMHVQEEGASVGTGVARAHGVAPNTSTDSHLWMHRAFCYCFTPSQKSECAFPTILISLNPPPPPHTDLHTSGDTTPPCPQAMATGSKSTSHGAHSFFFSWKNQ</sequence>
<evidence type="ECO:0000313" key="1">
    <source>
        <dbReference type="EMBL" id="KAF4085996.1"/>
    </source>
</evidence>
<protein>
    <submittedName>
        <fullName evidence="1">Uncharacterized protein</fullName>
    </submittedName>
</protein>
<dbReference type="AlphaFoldDB" id="A0A7J6ATR3"/>
<dbReference type="Proteomes" id="UP000593565">
    <property type="component" value="Unassembled WGS sequence"/>
</dbReference>
<gene>
    <name evidence="1" type="ORF">AMELA_G00101570</name>
</gene>
<comment type="caution">
    <text evidence="1">The sequence shown here is derived from an EMBL/GenBank/DDBJ whole genome shotgun (WGS) entry which is preliminary data.</text>
</comment>
<reference evidence="1 2" key="1">
    <citation type="submission" date="2020-02" db="EMBL/GenBank/DDBJ databases">
        <title>A chromosome-scale genome assembly of the black bullhead catfish (Ameiurus melas).</title>
        <authorList>
            <person name="Wen M."/>
            <person name="Zham M."/>
            <person name="Cabau C."/>
            <person name="Klopp C."/>
            <person name="Donnadieu C."/>
            <person name="Roques C."/>
            <person name="Bouchez O."/>
            <person name="Lampietro C."/>
            <person name="Jouanno E."/>
            <person name="Herpin A."/>
            <person name="Louis A."/>
            <person name="Berthelot C."/>
            <person name="Parey E."/>
            <person name="Roest-Crollius H."/>
            <person name="Braasch I."/>
            <person name="Postlethwait J."/>
            <person name="Robinson-Rechavi M."/>
            <person name="Echchiki A."/>
            <person name="Begum T."/>
            <person name="Montfort J."/>
            <person name="Schartl M."/>
            <person name="Bobe J."/>
            <person name="Guiguen Y."/>
        </authorList>
    </citation>
    <scope>NUCLEOTIDE SEQUENCE [LARGE SCALE GENOMIC DNA]</scope>
    <source>
        <strain evidence="1">M_S1</strain>
        <tissue evidence="1">Blood</tissue>
    </source>
</reference>
<accession>A0A7J6ATR3</accession>
<dbReference type="EMBL" id="JAAGNN010000008">
    <property type="protein sequence ID" value="KAF4085996.1"/>
    <property type="molecule type" value="Genomic_DNA"/>
</dbReference>
<name>A0A7J6ATR3_AMEME</name>
<proteinExistence type="predicted"/>
<evidence type="ECO:0000313" key="2">
    <source>
        <dbReference type="Proteomes" id="UP000593565"/>
    </source>
</evidence>
<organism evidence="1 2">
    <name type="scientific">Ameiurus melas</name>
    <name type="common">Black bullhead</name>
    <name type="synonym">Silurus melas</name>
    <dbReference type="NCBI Taxonomy" id="219545"/>
    <lineage>
        <taxon>Eukaryota</taxon>
        <taxon>Metazoa</taxon>
        <taxon>Chordata</taxon>
        <taxon>Craniata</taxon>
        <taxon>Vertebrata</taxon>
        <taxon>Euteleostomi</taxon>
        <taxon>Actinopterygii</taxon>
        <taxon>Neopterygii</taxon>
        <taxon>Teleostei</taxon>
        <taxon>Ostariophysi</taxon>
        <taxon>Siluriformes</taxon>
        <taxon>Ictaluridae</taxon>
        <taxon>Ameiurus</taxon>
    </lineage>
</organism>
<keyword evidence="2" id="KW-1185">Reference proteome</keyword>